<feature type="compositionally biased region" description="Low complexity" evidence="1">
    <location>
        <begin position="593"/>
        <end position="616"/>
    </location>
</feature>
<protein>
    <submittedName>
        <fullName evidence="4">HDOD domain-containing protein</fullName>
    </submittedName>
</protein>
<organism evidence="4 5">
    <name type="scientific">Ideonella lacteola</name>
    <dbReference type="NCBI Taxonomy" id="2984193"/>
    <lineage>
        <taxon>Bacteria</taxon>
        <taxon>Pseudomonadati</taxon>
        <taxon>Pseudomonadota</taxon>
        <taxon>Betaproteobacteria</taxon>
        <taxon>Burkholderiales</taxon>
        <taxon>Sphaerotilaceae</taxon>
        <taxon>Ideonella</taxon>
    </lineage>
</organism>
<dbReference type="PROSITE" id="PS50011">
    <property type="entry name" value="PROTEIN_KINASE_DOM"/>
    <property type="match status" value="1"/>
</dbReference>
<dbReference type="Gene3D" id="1.10.3210.10">
    <property type="entry name" value="Hypothetical protein af1432"/>
    <property type="match status" value="1"/>
</dbReference>
<gene>
    <name evidence="4" type="ORF">AACH06_02395</name>
</gene>
<dbReference type="Gene3D" id="1.10.510.10">
    <property type="entry name" value="Transferase(Phosphotransferase) domain 1"/>
    <property type="match status" value="1"/>
</dbReference>
<dbReference type="Gene3D" id="3.30.200.20">
    <property type="entry name" value="Phosphorylase Kinase, domain 1"/>
    <property type="match status" value="1"/>
</dbReference>
<dbReference type="RefSeq" id="WP_341423991.1">
    <property type="nucleotide sequence ID" value="NZ_JBBUTG010000001.1"/>
</dbReference>
<dbReference type="PANTHER" id="PTHR33525:SF4">
    <property type="entry name" value="CYCLIC DI-GMP PHOSPHODIESTERASE CDGJ"/>
    <property type="match status" value="1"/>
</dbReference>
<dbReference type="SMART" id="SM00220">
    <property type="entry name" value="S_TKc"/>
    <property type="match status" value="1"/>
</dbReference>
<dbReference type="Pfam" id="PF08668">
    <property type="entry name" value="HDOD"/>
    <property type="match status" value="1"/>
</dbReference>
<evidence type="ECO:0000313" key="5">
    <source>
        <dbReference type="Proteomes" id="UP001371218"/>
    </source>
</evidence>
<evidence type="ECO:0000259" key="3">
    <source>
        <dbReference type="PROSITE" id="PS51833"/>
    </source>
</evidence>
<feature type="region of interest" description="Disordered" evidence="1">
    <location>
        <begin position="577"/>
        <end position="626"/>
    </location>
</feature>
<sequence>MVVPAHSSSAESSRPAASTGAVRMFGRFQLLRLLGKSERGMLWLALDPRAQQEVMLAMPRTQPGESAPAWTQAVRRAARLNHPRLAKPLDIGEHEHWPYVVYDRGQNVTWDEKLSSHGMVATELADWLAQASQGLAFAHEAGTAHHDLQPWWLLVDEDNHVSVMGLEVAGAPRASVTQPGGLDELRAVRDAAGQDVLALGLVAHWCLAGQPPLDEPDLGRVIASMPPLGADFVRLPWAVPRPIPEPLRAIVNRATDRQERHRYLNARTLQRALEGWLKTTREQDGGPLALLLDRLRQVGTLPAQPGGADRAAHLAMMESARTSDLAEIVLDDLALSFELLRTVNTAQVNGGRVSSDGPVLMLRRAIAMLGVDGVRRAALSLRRWPGPMNEQAATEMETLIRRVKRAGRVAMRLVPAGYDGEVVYLITLLQNLGRLLVQYHFPEEAGQIRRLMAPTVVTVPHKNPGTPPETKEEPGMSAEAASYAVLGADLEALGVAVARYWGLDDSVQQMIRRIAPTAPVRTPDSDADILRACASCANDLVDAMSLPAGRATKTLNLVAQRYARPLGLTGRDMQDALQGEGARKRPEAASPSAGAKKPGAEGDAPGAGGTPRRPGPWSQAIEGTLT</sequence>
<dbReference type="SUPFAM" id="SSF109604">
    <property type="entry name" value="HD-domain/PDEase-like"/>
    <property type="match status" value="1"/>
</dbReference>
<evidence type="ECO:0000256" key="1">
    <source>
        <dbReference type="SAM" id="MobiDB-lite"/>
    </source>
</evidence>
<name>A0ABU9BLB2_9BURK</name>
<reference evidence="4 5" key="1">
    <citation type="submission" date="2024-04" db="EMBL/GenBank/DDBJ databases">
        <title>Novel species of the genus Ideonella isolated from streams.</title>
        <authorList>
            <person name="Lu H."/>
        </authorList>
    </citation>
    <scope>NUCLEOTIDE SEQUENCE [LARGE SCALE GENOMIC DNA]</scope>
    <source>
        <strain evidence="4 5">DXS29W</strain>
    </source>
</reference>
<dbReference type="PANTHER" id="PTHR33525">
    <property type="match status" value="1"/>
</dbReference>
<evidence type="ECO:0000259" key="2">
    <source>
        <dbReference type="PROSITE" id="PS50011"/>
    </source>
</evidence>
<proteinExistence type="predicted"/>
<feature type="domain" description="HDOD" evidence="3">
    <location>
        <begin position="301"/>
        <end position="517"/>
    </location>
</feature>
<dbReference type="InterPro" id="IPR052340">
    <property type="entry name" value="RNase_Y/CdgJ"/>
</dbReference>
<evidence type="ECO:0000313" key="4">
    <source>
        <dbReference type="EMBL" id="MEK8029657.1"/>
    </source>
</evidence>
<comment type="caution">
    <text evidence="4">The sequence shown here is derived from an EMBL/GenBank/DDBJ whole genome shotgun (WGS) entry which is preliminary data.</text>
</comment>
<keyword evidence="5" id="KW-1185">Reference proteome</keyword>
<dbReference type="InterPro" id="IPR011009">
    <property type="entry name" value="Kinase-like_dom_sf"/>
</dbReference>
<dbReference type="PROSITE" id="PS51833">
    <property type="entry name" value="HDOD"/>
    <property type="match status" value="1"/>
</dbReference>
<dbReference type="Proteomes" id="UP001371218">
    <property type="component" value="Unassembled WGS sequence"/>
</dbReference>
<dbReference type="InterPro" id="IPR000719">
    <property type="entry name" value="Prot_kinase_dom"/>
</dbReference>
<dbReference type="SUPFAM" id="SSF56112">
    <property type="entry name" value="Protein kinase-like (PK-like)"/>
    <property type="match status" value="1"/>
</dbReference>
<accession>A0ABU9BLB2</accession>
<dbReference type="EMBL" id="JBBUTG010000001">
    <property type="protein sequence ID" value="MEK8029657.1"/>
    <property type="molecule type" value="Genomic_DNA"/>
</dbReference>
<dbReference type="InterPro" id="IPR013976">
    <property type="entry name" value="HDOD"/>
</dbReference>
<feature type="domain" description="Protein kinase" evidence="2">
    <location>
        <begin position="28"/>
        <end position="277"/>
    </location>
</feature>